<comment type="cofactor">
    <cofactor evidence="1">
        <name>FAD</name>
        <dbReference type="ChEBI" id="CHEBI:57692"/>
    </cofactor>
</comment>
<reference evidence="19" key="3">
    <citation type="submission" date="2017-01" db="EMBL/GenBank/DDBJ databases">
        <authorList>
            <person name="Mah S.A."/>
            <person name="Swanson W.J."/>
            <person name="Moy G.W."/>
            <person name="Vacquier V.D."/>
        </authorList>
    </citation>
    <scope>NUCLEOTIDE SEQUENCE [LARGE SCALE GENOMIC DNA]</scope>
    <source>
        <strain evidence="19">65</strain>
    </source>
</reference>
<evidence type="ECO:0000313" key="19">
    <source>
        <dbReference type="EMBL" id="ONH69172.1"/>
    </source>
</evidence>
<evidence type="ECO:0000256" key="9">
    <source>
        <dbReference type="ARBA" id="ARBA00022827"/>
    </source>
</evidence>
<evidence type="ECO:0000256" key="1">
    <source>
        <dbReference type="ARBA" id="ARBA00001974"/>
    </source>
</evidence>
<keyword evidence="11 16" id="KW-1133">Transmembrane helix</keyword>
<keyword evidence="10" id="KW-0521">NADP</keyword>
<evidence type="ECO:0000256" key="15">
    <source>
        <dbReference type="ARBA" id="ARBA00048483"/>
    </source>
</evidence>
<dbReference type="InterPro" id="IPR013130">
    <property type="entry name" value="Fe3_Rdtase_TM_dom"/>
</dbReference>
<dbReference type="GO" id="GO:0006826">
    <property type="term" value="P:iron ion transport"/>
    <property type="evidence" value="ECO:0007669"/>
    <property type="project" value="UniProtKB-ARBA"/>
</dbReference>
<dbReference type="Pfam" id="PF08022">
    <property type="entry name" value="FAD_binding_8"/>
    <property type="match status" value="1"/>
</dbReference>
<protein>
    <recommendedName>
        <fullName evidence="3">ferric-chelate reductase (NADPH)</fullName>
        <ecNumber evidence="3">1.16.1.9</ecNumber>
    </recommendedName>
</protein>
<gene>
    <name evidence="19" type="ORF">BON22_1070</name>
    <name evidence="18" type="ORF">CYFA0S_25e00826g</name>
</gene>
<dbReference type="SUPFAM" id="SSF63380">
    <property type="entry name" value="Riboflavin synthase domain-like"/>
    <property type="match status" value="1"/>
</dbReference>
<dbReference type="GO" id="GO:0015677">
    <property type="term" value="P:copper ion import"/>
    <property type="evidence" value="ECO:0007669"/>
    <property type="project" value="TreeGrafter"/>
</dbReference>
<evidence type="ECO:0000256" key="8">
    <source>
        <dbReference type="ARBA" id="ARBA00022692"/>
    </source>
</evidence>
<evidence type="ECO:0000256" key="5">
    <source>
        <dbReference type="ARBA" id="ARBA00022475"/>
    </source>
</evidence>
<evidence type="ECO:0000313" key="20">
    <source>
        <dbReference type="Proteomes" id="UP000189513"/>
    </source>
</evidence>
<dbReference type="EC" id="1.16.1.9" evidence="3"/>
<evidence type="ECO:0000313" key="18">
    <source>
        <dbReference type="EMBL" id="CDR46676.1"/>
    </source>
</evidence>
<dbReference type="OrthoDB" id="17725at2759"/>
<dbReference type="InterPro" id="IPR017938">
    <property type="entry name" value="Riboflavin_synthase-like_b-brl"/>
</dbReference>
<dbReference type="EMBL" id="LK052910">
    <property type="protein sequence ID" value="CDR46676.1"/>
    <property type="molecule type" value="Genomic_DNA"/>
</dbReference>
<dbReference type="AlphaFoldDB" id="A0A061B9R5"/>
<keyword evidence="12" id="KW-0408">Iron</keyword>
<feature type="transmembrane region" description="Helical" evidence="16">
    <location>
        <begin position="115"/>
        <end position="135"/>
    </location>
</feature>
<dbReference type="GO" id="GO:0006879">
    <property type="term" value="P:intracellular iron ion homeostasis"/>
    <property type="evidence" value="ECO:0007669"/>
    <property type="project" value="TreeGrafter"/>
</dbReference>
<evidence type="ECO:0000256" key="3">
    <source>
        <dbReference type="ARBA" id="ARBA00012668"/>
    </source>
</evidence>
<dbReference type="SFLD" id="SFLDS00052">
    <property type="entry name" value="Ferric_Reductase_Domain"/>
    <property type="match status" value="1"/>
</dbReference>
<dbReference type="GO" id="GO:0052851">
    <property type="term" value="F:ferric-chelate reductase (NADPH) activity"/>
    <property type="evidence" value="ECO:0007669"/>
    <property type="project" value="UniProtKB-EC"/>
</dbReference>
<keyword evidence="20" id="KW-1185">Reference proteome</keyword>
<dbReference type="STRING" id="36022.A0A061B9R5"/>
<comment type="catalytic activity">
    <reaction evidence="15">
        <text>2 a Fe(II)-siderophore + NADP(+) + H(+) = 2 a Fe(III)-siderophore + NADPH</text>
        <dbReference type="Rhea" id="RHEA:28795"/>
        <dbReference type="Rhea" id="RHEA-COMP:11342"/>
        <dbReference type="Rhea" id="RHEA-COMP:11344"/>
        <dbReference type="ChEBI" id="CHEBI:15378"/>
        <dbReference type="ChEBI" id="CHEBI:29033"/>
        <dbReference type="ChEBI" id="CHEBI:29034"/>
        <dbReference type="ChEBI" id="CHEBI:57783"/>
        <dbReference type="ChEBI" id="CHEBI:58349"/>
        <dbReference type="EC" id="1.16.1.9"/>
    </reaction>
</comment>
<keyword evidence="6" id="KW-0479">Metal-binding</keyword>
<dbReference type="SFLD" id="SFLDG01168">
    <property type="entry name" value="Ferric_reductase_subgroup_(FRE"/>
    <property type="match status" value="1"/>
</dbReference>
<dbReference type="Proteomes" id="UP000189513">
    <property type="component" value="Unassembled WGS sequence"/>
</dbReference>
<keyword evidence="9" id="KW-0274">FAD</keyword>
<dbReference type="OMA" id="FRENHYE"/>
<feature type="transmembrane region" description="Helical" evidence="16">
    <location>
        <begin position="141"/>
        <end position="159"/>
    </location>
</feature>
<evidence type="ECO:0000256" key="4">
    <source>
        <dbReference type="ARBA" id="ARBA00022448"/>
    </source>
</evidence>
<proteinExistence type="predicted"/>
<evidence type="ECO:0000256" key="11">
    <source>
        <dbReference type="ARBA" id="ARBA00022989"/>
    </source>
</evidence>
<dbReference type="InterPro" id="IPR039261">
    <property type="entry name" value="FNR_nucleotide-bd"/>
</dbReference>
<dbReference type="Pfam" id="PF01794">
    <property type="entry name" value="Ferric_reduct"/>
    <property type="match status" value="1"/>
</dbReference>
<evidence type="ECO:0000256" key="12">
    <source>
        <dbReference type="ARBA" id="ARBA00023004"/>
    </source>
</evidence>
<feature type="transmembrane region" description="Helical" evidence="16">
    <location>
        <begin position="180"/>
        <end position="203"/>
    </location>
</feature>
<evidence type="ECO:0000256" key="7">
    <source>
        <dbReference type="ARBA" id="ARBA00022630"/>
    </source>
</evidence>
<organism evidence="18">
    <name type="scientific">Cyberlindnera fabianii</name>
    <name type="common">Yeast</name>
    <name type="synonym">Hansenula fabianii</name>
    <dbReference type="NCBI Taxonomy" id="36022"/>
    <lineage>
        <taxon>Eukaryota</taxon>
        <taxon>Fungi</taxon>
        <taxon>Dikarya</taxon>
        <taxon>Ascomycota</taxon>
        <taxon>Saccharomycotina</taxon>
        <taxon>Saccharomycetes</taxon>
        <taxon>Phaffomycetales</taxon>
        <taxon>Phaffomycetaceae</taxon>
        <taxon>Cyberlindnera</taxon>
    </lineage>
</organism>
<keyword evidence="7" id="KW-0285">Flavoprotein</keyword>
<dbReference type="InterPro" id="IPR013112">
    <property type="entry name" value="FAD-bd_8"/>
</dbReference>
<keyword evidence="6" id="KW-0349">Heme</keyword>
<dbReference type="EMBL" id="MPUK01000002">
    <property type="protein sequence ID" value="ONH69172.1"/>
    <property type="molecule type" value="Genomic_DNA"/>
</dbReference>
<keyword evidence="13" id="KW-0406">Ion transport</keyword>
<evidence type="ECO:0000256" key="2">
    <source>
        <dbReference type="ARBA" id="ARBA00004651"/>
    </source>
</evidence>
<dbReference type="SUPFAM" id="SSF52343">
    <property type="entry name" value="Ferredoxin reductase-like, C-terminal NADP-linked domain"/>
    <property type="match status" value="1"/>
</dbReference>
<reference evidence="18" key="1">
    <citation type="journal article" date="2014" name="Genome Announc.">
        <title>Genome sequence of the yeast Cyberlindnera fabianii (Hansenula fabianii).</title>
        <authorList>
            <person name="Freel K.C."/>
            <person name="Sarilar V."/>
            <person name="Neuveglise C."/>
            <person name="Devillers H."/>
            <person name="Friedrich A."/>
            <person name="Schacherer J."/>
        </authorList>
    </citation>
    <scope>NUCLEOTIDE SEQUENCE</scope>
    <source>
        <strain evidence="18">YJS4271</strain>
    </source>
</reference>
<keyword evidence="8 16" id="KW-0812">Transmembrane</keyword>
<dbReference type="PANTHER" id="PTHR32361:SF28">
    <property type="entry name" value="FRP1P"/>
    <property type="match status" value="1"/>
</dbReference>
<dbReference type="Gene3D" id="3.40.50.80">
    <property type="entry name" value="Nucleotide-binding domain of ferredoxin-NADP reductase (FNR) module"/>
    <property type="match status" value="1"/>
</dbReference>
<feature type="domain" description="FAD-binding FR-type" evidence="17">
    <location>
        <begin position="284"/>
        <end position="413"/>
    </location>
</feature>
<evidence type="ECO:0000256" key="6">
    <source>
        <dbReference type="ARBA" id="ARBA00022617"/>
    </source>
</evidence>
<keyword evidence="4" id="KW-0813">Transport</keyword>
<dbReference type="InterPro" id="IPR017927">
    <property type="entry name" value="FAD-bd_FR_type"/>
</dbReference>
<keyword evidence="14 16" id="KW-0472">Membrane</keyword>
<evidence type="ECO:0000256" key="10">
    <source>
        <dbReference type="ARBA" id="ARBA00022857"/>
    </source>
</evidence>
<evidence type="ECO:0000256" key="13">
    <source>
        <dbReference type="ARBA" id="ARBA00023065"/>
    </source>
</evidence>
<feature type="transmembrane region" description="Helical" evidence="16">
    <location>
        <begin position="35"/>
        <end position="55"/>
    </location>
</feature>
<keyword evidence="5" id="KW-1003">Cell membrane</keyword>
<feature type="transmembrane region" description="Helical" evidence="16">
    <location>
        <begin position="215"/>
        <end position="235"/>
    </location>
</feature>
<feature type="transmembrane region" description="Helical" evidence="16">
    <location>
        <begin position="242"/>
        <end position="259"/>
    </location>
</feature>
<evidence type="ECO:0000259" key="17">
    <source>
        <dbReference type="PROSITE" id="PS51384"/>
    </source>
</evidence>
<name>A0A061B9R5_CYBFA</name>
<evidence type="ECO:0000256" key="14">
    <source>
        <dbReference type="ARBA" id="ARBA00023136"/>
    </source>
</evidence>
<sequence>MNVWHPPSYPFRYEDPFRTKHALVYRHIYETKSNIWHYQYFLVGVVCLLVTLNLVTRAFRVIHSFYTGKVLENKPSRTHYEYGFVRRQVVKIHQFLASEPPIPLIKTWFNTWTNLILVSIFWAINLTVLFVHFQIDDSFNFALRTGLIAGSNVPLLYLVPLKSGPLLHFLNVSYENMLVYHKWIGILVIFFSLLHTVSFAYALAWEYCFTNHIALTGWFIISTYLAITVTSFAFVRTKVYEIFYYIHIISALAFLPVFSKHHHNCKPFTLLTVYALLYDRLVRWIWYLWCLECKVSIVTGGDDNNYLIISINPKVSSLSTFQKIFSWCLFKFNNRQFKWAPSNHLFIQIPAIKWLEAHPFTIASIEEDGRAVLMIKVYHGFTEKLYNHIKNTGSKHSYFTCFIHGPYGLSHAHLPELDTSSRRIITSTTTSRAYELIEDPEVFTMSDTTRIRSISNGTDSEFQYTSNEYKNTESTQLDDDKACHLLPGQSSMSLSTIIPTISNTSTTTSSADEKIILCAGGVGAALTLPLLQYYHNSGYNVSFIWISRHENLLQTVKFASNEKVIVWCTAKQGRPDIQQLLFDTIDAPFNKLHVIGCGPHSLMCELRRFGVKRMEKHEVNIVLEEFTF</sequence>
<dbReference type="GO" id="GO:0005886">
    <property type="term" value="C:plasma membrane"/>
    <property type="evidence" value="ECO:0007669"/>
    <property type="project" value="UniProtKB-SubCell"/>
</dbReference>
<dbReference type="VEuPathDB" id="FungiDB:BON22_1070"/>
<accession>A0A061B9R5</accession>
<comment type="subcellular location">
    <subcellularLocation>
        <location evidence="2">Cell membrane</location>
        <topology evidence="2">Multi-pass membrane protein</topology>
    </subcellularLocation>
</comment>
<dbReference type="CDD" id="cd06186">
    <property type="entry name" value="NOX_Duox_like_FAD_NADP"/>
    <property type="match status" value="1"/>
</dbReference>
<dbReference type="InterPro" id="IPR051410">
    <property type="entry name" value="Ferric/Cupric_Reductase"/>
</dbReference>
<evidence type="ECO:0000256" key="16">
    <source>
        <dbReference type="SAM" id="Phobius"/>
    </source>
</evidence>
<dbReference type="PANTHER" id="PTHR32361">
    <property type="entry name" value="FERRIC/CUPRIC REDUCTASE TRANSMEMBRANE COMPONENT"/>
    <property type="match status" value="1"/>
</dbReference>
<dbReference type="PROSITE" id="PS51384">
    <property type="entry name" value="FAD_FR"/>
    <property type="match status" value="1"/>
</dbReference>
<reference evidence="20" key="2">
    <citation type="journal article" date="2017" name="Genome Announc.">
        <title>Genome sequences of Cyberlindnera fabianii 65, Pichia kudriavzevii 129, and Saccharomyces cerevisiae 131 isolated from fermented masau fruits in Zimbabwe.</title>
        <authorList>
            <person name="van Rijswijck I.M.H."/>
            <person name="Derks M.F.L."/>
            <person name="Abee T."/>
            <person name="de Ridder D."/>
            <person name="Smid E.J."/>
        </authorList>
    </citation>
    <scope>NUCLEOTIDE SEQUENCE [LARGE SCALE GENOMIC DNA]</scope>
    <source>
        <strain evidence="20">65</strain>
    </source>
</reference>